<dbReference type="Pfam" id="PF01970">
    <property type="entry name" value="TctA"/>
    <property type="match status" value="1"/>
</dbReference>
<gene>
    <name evidence="3" type="ORF">HYY65_02275</name>
</gene>
<evidence type="ECO:0000313" key="3">
    <source>
        <dbReference type="EMBL" id="MBI3013899.1"/>
    </source>
</evidence>
<feature type="transmembrane region" description="Helical" evidence="1">
    <location>
        <begin position="133"/>
        <end position="151"/>
    </location>
</feature>
<dbReference type="PANTHER" id="PTHR35342:SF1">
    <property type="entry name" value="BLR4373 PROTEIN"/>
    <property type="match status" value="1"/>
</dbReference>
<reference evidence="3" key="1">
    <citation type="submission" date="2020-07" db="EMBL/GenBank/DDBJ databases">
        <title>Huge and variable diversity of episymbiotic CPR bacteria and DPANN archaea in groundwater ecosystems.</title>
        <authorList>
            <person name="He C.Y."/>
            <person name="Keren R."/>
            <person name="Whittaker M."/>
            <person name="Farag I.F."/>
            <person name="Doudna J."/>
            <person name="Cate J.H.D."/>
            <person name="Banfield J.F."/>
        </authorList>
    </citation>
    <scope>NUCLEOTIDE SEQUENCE</scope>
    <source>
        <strain evidence="3">NC_groundwater_717_Ag_S-0.2um_59_8</strain>
    </source>
</reference>
<dbReference type="AlphaFoldDB" id="A0A932LZI9"/>
<keyword evidence="1" id="KW-1133">Transmembrane helix</keyword>
<comment type="caution">
    <text evidence="3">The sequence shown here is derived from an EMBL/GenBank/DDBJ whole genome shotgun (WGS) entry which is preliminary data.</text>
</comment>
<name>A0A932LZI9_UNCTE</name>
<dbReference type="InterPro" id="IPR002823">
    <property type="entry name" value="DUF112_TM"/>
</dbReference>
<dbReference type="EMBL" id="JACPSX010000038">
    <property type="protein sequence ID" value="MBI3013899.1"/>
    <property type="molecule type" value="Genomic_DNA"/>
</dbReference>
<dbReference type="PANTHER" id="PTHR35342">
    <property type="entry name" value="TRICARBOXYLIC TRANSPORT PROTEIN"/>
    <property type="match status" value="1"/>
</dbReference>
<feature type="non-terminal residue" evidence="3">
    <location>
        <position position="1"/>
    </location>
</feature>
<feature type="transmembrane region" description="Helical" evidence="1">
    <location>
        <begin position="52"/>
        <end position="71"/>
    </location>
</feature>
<accession>A0A932LZI9</accession>
<protein>
    <submittedName>
        <fullName evidence="3">Tripartite tricarboxylate transporter permease</fullName>
    </submittedName>
</protein>
<feature type="transmembrane region" description="Helical" evidence="1">
    <location>
        <begin position="77"/>
        <end position="93"/>
    </location>
</feature>
<feature type="domain" description="DUF112" evidence="2">
    <location>
        <begin position="1"/>
        <end position="102"/>
    </location>
</feature>
<feature type="transmembrane region" description="Helical" evidence="1">
    <location>
        <begin position="20"/>
        <end position="45"/>
    </location>
</feature>
<organism evidence="3 4">
    <name type="scientific">Tectimicrobiota bacterium</name>
    <dbReference type="NCBI Taxonomy" id="2528274"/>
    <lineage>
        <taxon>Bacteria</taxon>
        <taxon>Pseudomonadati</taxon>
        <taxon>Nitrospinota/Tectimicrobiota group</taxon>
        <taxon>Candidatus Tectimicrobiota</taxon>
    </lineage>
</organism>
<evidence type="ECO:0000259" key="2">
    <source>
        <dbReference type="Pfam" id="PF01970"/>
    </source>
</evidence>
<evidence type="ECO:0000256" key="1">
    <source>
        <dbReference type="SAM" id="Phobius"/>
    </source>
</evidence>
<dbReference type="Proteomes" id="UP000741360">
    <property type="component" value="Unassembled WGS sequence"/>
</dbReference>
<proteinExistence type="predicted"/>
<keyword evidence="1" id="KW-0812">Transmembrane</keyword>
<keyword evidence="1" id="KW-0472">Membrane</keyword>
<sequence>MIWGLTPGPMLFKDNPDFVWGLIGSTWIASFLGLFVVLAFAPLFAAVLRTPFPILMPLLIFICAIGAYAVNNRMIDIWYMMIFGVIGWAFKKLDYNMAPMLLALVLGDMAESAMRQSLIMSGGSLLIFLQPPIALPLVIAAAIIFFWPFLGTRVKKLVKRKAKEREQPETGSA</sequence>
<evidence type="ECO:0000313" key="4">
    <source>
        <dbReference type="Proteomes" id="UP000741360"/>
    </source>
</evidence>